<evidence type="ECO:0000313" key="2">
    <source>
        <dbReference type="EMBL" id="KAL0444250.1"/>
    </source>
</evidence>
<reference evidence="2" key="2">
    <citation type="journal article" date="2024" name="Plant">
        <title>Genomic evolution and insights into agronomic trait innovations of Sesamum species.</title>
        <authorList>
            <person name="Miao H."/>
            <person name="Wang L."/>
            <person name="Qu L."/>
            <person name="Liu H."/>
            <person name="Sun Y."/>
            <person name="Le M."/>
            <person name="Wang Q."/>
            <person name="Wei S."/>
            <person name="Zheng Y."/>
            <person name="Lin W."/>
            <person name="Duan Y."/>
            <person name="Cao H."/>
            <person name="Xiong S."/>
            <person name="Wang X."/>
            <person name="Wei L."/>
            <person name="Li C."/>
            <person name="Ma Q."/>
            <person name="Ju M."/>
            <person name="Zhao R."/>
            <person name="Li G."/>
            <person name="Mu C."/>
            <person name="Tian Q."/>
            <person name="Mei H."/>
            <person name="Zhang T."/>
            <person name="Gao T."/>
            <person name="Zhang H."/>
        </authorList>
    </citation>
    <scope>NUCLEOTIDE SEQUENCE</scope>
    <source>
        <strain evidence="2">KEN1</strain>
    </source>
</reference>
<dbReference type="SUPFAM" id="SSF56672">
    <property type="entry name" value="DNA/RNA polymerases"/>
    <property type="match status" value="1"/>
</dbReference>
<name>A0AAW2WRB6_9LAMI</name>
<reference evidence="2" key="1">
    <citation type="submission" date="2020-06" db="EMBL/GenBank/DDBJ databases">
        <authorList>
            <person name="Li T."/>
            <person name="Hu X."/>
            <person name="Zhang T."/>
            <person name="Song X."/>
            <person name="Zhang H."/>
            <person name="Dai N."/>
            <person name="Sheng W."/>
            <person name="Hou X."/>
            <person name="Wei L."/>
        </authorList>
    </citation>
    <scope>NUCLEOTIDE SEQUENCE</scope>
    <source>
        <strain evidence="2">KEN1</strain>
        <tissue evidence="2">Leaf</tissue>
    </source>
</reference>
<organism evidence="2">
    <name type="scientific">Sesamum latifolium</name>
    <dbReference type="NCBI Taxonomy" id="2727402"/>
    <lineage>
        <taxon>Eukaryota</taxon>
        <taxon>Viridiplantae</taxon>
        <taxon>Streptophyta</taxon>
        <taxon>Embryophyta</taxon>
        <taxon>Tracheophyta</taxon>
        <taxon>Spermatophyta</taxon>
        <taxon>Magnoliopsida</taxon>
        <taxon>eudicotyledons</taxon>
        <taxon>Gunneridae</taxon>
        <taxon>Pentapetalae</taxon>
        <taxon>asterids</taxon>
        <taxon>lamiids</taxon>
        <taxon>Lamiales</taxon>
        <taxon>Pedaliaceae</taxon>
        <taxon>Sesamum</taxon>
    </lineage>
</organism>
<feature type="region of interest" description="Disordered" evidence="1">
    <location>
        <begin position="1"/>
        <end position="30"/>
    </location>
</feature>
<evidence type="ECO:0000256" key="1">
    <source>
        <dbReference type="SAM" id="MobiDB-lite"/>
    </source>
</evidence>
<dbReference type="AlphaFoldDB" id="A0AAW2WRB6"/>
<evidence type="ECO:0008006" key="3">
    <source>
        <dbReference type="Google" id="ProtNLM"/>
    </source>
</evidence>
<protein>
    <recommendedName>
        <fullName evidence="3">Reverse transcriptase domain-containing protein</fullName>
    </recommendedName>
</protein>
<dbReference type="EMBL" id="JACGWN010000007">
    <property type="protein sequence ID" value="KAL0444250.1"/>
    <property type="molecule type" value="Genomic_DNA"/>
</dbReference>
<comment type="caution">
    <text evidence="2">The sequence shown here is derived from an EMBL/GenBank/DDBJ whole genome shotgun (WGS) entry which is preliminary data.</text>
</comment>
<accession>A0AAW2WRB6</accession>
<gene>
    <name evidence="2" type="ORF">Slati_2147700</name>
</gene>
<proteinExistence type="predicted"/>
<sequence length="88" mass="10217">MRFRSTRRSLLGIHGDPERNRGQSSQNQSHYRYESSYLLNEAQRLTGRIAALSRFISKSAEKSLPFFKTLRKAKTFEWGTPANLLLKN</sequence>
<dbReference type="InterPro" id="IPR043502">
    <property type="entry name" value="DNA/RNA_pol_sf"/>
</dbReference>